<name>A0A662DDI8_UNCAE</name>
<dbReference type="InterPro" id="IPR052018">
    <property type="entry name" value="PHP_domain"/>
</dbReference>
<dbReference type="InterPro" id="IPR003141">
    <property type="entry name" value="Pol/His_phosphatase_N"/>
</dbReference>
<dbReference type="GO" id="GO:0035312">
    <property type="term" value="F:5'-3' DNA exonuclease activity"/>
    <property type="evidence" value="ECO:0007669"/>
    <property type="project" value="TreeGrafter"/>
</dbReference>
<evidence type="ECO:0000259" key="1">
    <source>
        <dbReference type="SMART" id="SM00481"/>
    </source>
</evidence>
<comment type="caution">
    <text evidence="2">The sequence shown here is derived from an EMBL/GenBank/DDBJ whole genome shotgun (WGS) entry which is preliminary data.</text>
</comment>
<organism evidence="2 3">
    <name type="scientific">Aerophobetes bacterium</name>
    <dbReference type="NCBI Taxonomy" id="2030807"/>
    <lineage>
        <taxon>Bacteria</taxon>
        <taxon>Candidatus Aerophobota</taxon>
    </lineage>
</organism>
<protein>
    <recommendedName>
        <fullName evidence="1">Polymerase/histidinol phosphatase N-terminal domain-containing protein</fullName>
    </recommendedName>
</protein>
<dbReference type="Proteomes" id="UP000267654">
    <property type="component" value="Unassembled WGS sequence"/>
</dbReference>
<dbReference type="PANTHER" id="PTHR42924:SF3">
    <property type="entry name" value="POLYMERASE_HISTIDINOL PHOSPHATASE N-TERMINAL DOMAIN-CONTAINING PROTEIN"/>
    <property type="match status" value="1"/>
</dbReference>
<feature type="domain" description="Polymerase/histidinol phosphatase N-terminal" evidence="1">
    <location>
        <begin position="6"/>
        <end position="95"/>
    </location>
</feature>
<sequence>MKLYKADLHVHSEYSKIEGGALKRITHSESYTPPEEIYRIAKKRGMDFVTITDHNSIQGALKISHFDDVFISEEVTTKFPEDGCEIHLVTLKINEKQHREIQLLRNNVYELRDYLNSQSIIHFVAHPFSSVNGKLKQEHWEKMLLLFDVFEVKNGIQKEKDNNLVEQILKNLSRERIERLIDQYGILPESETPWKKSMVGGSDDHGGLYIGQTYTAGEGPGLKDFLKSIKDGKCRAEGKSGTCFTIGHSIYATGYKFYKYKLRKRRRILKFLDKLINDERKGKILEKVLLRNGQGKVSIFPRRFFISYFIKKFSKKMPFLHTLRAIDKINKNIPLSTALFPYFFGLAYQNKDRDITKKVKLGYLGQGESLKVAIFTDFIENEKNFLSSFISKINSSLNGEKLKILCCDKRKIFSSNGIKTFHSMVDFPFPLYPEINFHIPSLLDILL</sequence>
<proteinExistence type="predicted"/>
<dbReference type="SMART" id="SM00481">
    <property type="entry name" value="POLIIIAc"/>
    <property type="match status" value="1"/>
</dbReference>
<dbReference type="CDD" id="cd07432">
    <property type="entry name" value="PHP_HisPPase"/>
    <property type="match status" value="1"/>
</dbReference>
<evidence type="ECO:0000313" key="3">
    <source>
        <dbReference type="Proteomes" id="UP000267654"/>
    </source>
</evidence>
<dbReference type="GO" id="GO:0004534">
    <property type="term" value="F:5'-3' RNA exonuclease activity"/>
    <property type="evidence" value="ECO:0007669"/>
    <property type="project" value="TreeGrafter"/>
</dbReference>
<dbReference type="EMBL" id="QMQB01000193">
    <property type="protein sequence ID" value="RLE12016.1"/>
    <property type="molecule type" value="Genomic_DNA"/>
</dbReference>
<reference evidence="2 3" key="1">
    <citation type="submission" date="2018-06" db="EMBL/GenBank/DDBJ databases">
        <title>Extensive metabolic versatility and redundancy in microbially diverse, dynamic hydrothermal sediments.</title>
        <authorList>
            <person name="Dombrowski N."/>
            <person name="Teske A."/>
            <person name="Baker B.J."/>
        </authorList>
    </citation>
    <scope>NUCLEOTIDE SEQUENCE [LARGE SCALE GENOMIC DNA]</scope>
    <source>
        <strain evidence="2">B19_G9</strain>
    </source>
</reference>
<dbReference type="PANTHER" id="PTHR42924">
    <property type="entry name" value="EXONUCLEASE"/>
    <property type="match status" value="1"/>
</dbReference>
<gene>
    <name evidence="2" type="ORF">DRI96_05235</name>
</gene>
<dbReference type="InterPro" id="IPR016195">
    <property type="entry name" value="Pol/histidinol_Pase-like"/>
</dbReference>
<accession>A0A662DDI8</accession>
<dbReference type="Gene3D" id="3.20.20.140">
    <property type="entry name" value="Metal-dependent hydrolases"/>
    <property type="match status" value="1"/>
</dbReference>
<evidence type="ECO:0000313" key="2">
    <source>
        <dbReference type="EMBL" id="RLE12016.1"/>
    </source>
</evidence>
<dbReference type="AlphaFoldDB" id="A0A662DDI8"/>
<feature type="non-terminal residue" evidence="2">
    <location>
        <position position="447"/>
    </location>
</feature>
<dbReference type="SUPFAM" id="SSF89550">
    <property type="entry name" value="PHP domain-like"/>
    <property type="match status" value="1"/>
</dbReference>